<keyword evidence="3" id="KW-0547">Nucleotide-binding</keyword>
<dbReference type="Pfam" id="PF00005">
    <property type="entry name" value="ABC_tran"/>
    <property type="match status" value="1"/>
</dbReference>
<sequence length="253" mass="27857">MGNGLCLEINQLSVSYHGEKALEDISLSIPAQQLVGIIGPNGAGKSTLIKAILGLIPGYKGKIKVLGKNVNAIRKQIAYVPQRNDVDMDFPVLVEDVVLMGRYPHLSWYGRPKKEDREIALNSLKQVGMLDYHKRQIGELSGGQQQRVFLARALAQEANLFFLDEPFSGIDVTSEKIIIDILRGLRDQGKTLFVVHHDLSKVESYFDSLILLNKRLISCGNSEEVLGVDQIEQAYEGSAVILSGENGKLVVSS</sequence>
<keyword evidence="4" id="KW-0067">ATP-binding</keyword>
<dbReference type="InterPro" id="IPR003439">
    <property type="entry name" value="ABC_transporter-like_ATP-bd"/>
</dbReference>
<proteinExistence type="inferred from homology"/>
<dbReference type="CDD" id="cd03235">
    <property type="entry name" value="ABC_Metallic_Cations"/>
    <property type="match status" value="1"/>
</dbReference>
<dbReference type="SUPFAM" id="SSF52540">
    <property type="entry name" value="P-loop containing nucleoside triphosphate hydrolases"/>
    <property type="match status" value="1"/>
</dbReference>
<gene>
    <name evidence="6" type="ORF">J2S74_004756</name>
</gene>
<evidence type="ECO:0000259" key="5">
    <source>
        <dbReference type="PROSITE" id="PS50893"/>
    </source>
</evidence>
<reference evidence="6 7" key="1">
    <citation type="submission" date="2023-07" db="EMBL/GenBank/DDBJ databases">
        <title>Genomic Encyclopedia of Type Strains, Phase IV (KMG-IV): sequencing the most valuable type-strain genomes for metagenomic binning, comparative biology and taxonomic classification.</title>
        <authorList>
            <person name="Goeker M."/>
        </authorList>
    </citation>
    <scope>NUCLEOTIDE SEQUENCE [LARGE SCALE GENOMIC DNA]</scope>
    <source>
        <strain evidence="6 7">DSM 9768</strain>
    </source>
</reference>
<evidence type="ECO:0000313" key="6">
    <source>
        <dbReference type="EMBL" id="MDQ0257298.1"/>
    </source>
</evidence>
<dbReference type="PROSITE" id="PS50893">
    <property type="entry name" value="ABC_TRANSPORTER_2"/>
    <property type="match status" value="1"/>
</dbReference>
<dbReference type="InterPro" id="IPR003593">
    <property type="entry name" value="AAA+_ATPase"/>
</dbReference>
<keyword evidence="2" id="KW-0813">Transport</keyword>
<dbReference type="SMART" id="SM00382">
    <property type="entry name" value="AAA"/>
    <property type="match status" value="1"/>
</dbReference>
<dbReference type="InterPro" id="IPR050153">
    <property type="entry name" value="Metal_Ion_Import_ABC"/>
</dbReference>
<evidence type="ECO:0000256" key="4">
    <source>
        <dbReference type="ARBA" id="ARBA00022840"/>
    </source>
</evidence>
<protein>
    <submittedName>
        <fullName evidence="6">ABC-type Mn2+/Zn2+ transport system ATPase subunit</fullName>
    </submittedName>
</protein>
<evidence type="ECO:0000256" key="1">
    <source>
        <dbReference type="ARBA" id="ARBA00005417"/>
    </source>
</evidence>
<dbReference type="Proteomes" id="UP001230005">
    <property type="component" value="Unassembled WGS sequence"/>
</dbReference>
<feature type="domain" description="ABC transporter" evidence="5">
    <location>
        <begin position="7"/>
        <end position="239"/>
    </location>
</feature>
<evidence type="ECO:0000256" key="2">
    <source>
        <dbReference type="ARBA" id="ARBA00022448"/>
    </source>
</evidence>
<dbReference type="InterPro" id="IPR017871">
    <property type="entry name" value="ABC_transporter-like_CS"/>
</dbReference>
<comment type="similarity">
    <text evidence="1">Belongs to the ABC transporter superfamily.</text>
</comment>
<dbReference type="RefSeq" id="WP_307330796.1">
    <property type="nucleotide sequence ID" value="NZ_JAUSUG010000025.1"/>
</dbReference>
<dbReference type="PROSITE" id="PS00211">
    <property type="entry name" value="ABC_TRANSPORTER_1"/>
    <property type="match status" value="1"/>
</dbReference>
<evidence type="ECO:0000313" key="7">
    <source>
        <dbReference type="Proteomes" id="UP001230005"/>
    </source>
</evidence>
<evidence type="ECO:0000256" key="3">
    <source>
        <dbReference type="ARBA" id="ARBA00022741"/>
    </source>
</evidence>
<name>A0ABU0A1D3_9BACI</name>
<accession>A0ABU0A1D3</accession>
<dbReference type="PANTHER" id="PTHR42734:SF5">
    <property type="entry name" value="IRON TRANSPORT SYSTEM ATP-BINDING PROTEIN HI_0361-RELATED"/>
    <property type="match status" value="1"/>
</dbReference>
<dbReference type="InterPro" id="IPR027417">
    <property type="entry name" value="P-loop_NTPase"/>
</dbReference>
<keyword evidence="7" id="KW-1185">Reference proteome</keyword>
<dbReference type="EMBL" id="JAUSUG010000025">
    <property type="protein sequence ID" value="MDQ0257298.1"/>
    <property type="molecule type" value="Genomic_DNA"/>
</dbReference>
<dbReference type="Gene3D" id="3.40.50.300">
    <property type="entry name" value="P-loop containing nucleotide triphosphate hydrolases"/>
    <property type="match status" value="1"/>
</dbReference>
<dbReference type="PANTHER" id="PTHR42734">
    <property type="entry name" value="METAL TRANSPORT SYSTEM ATP-BINDING PROTEIN TM_0124-RELATED"/>
    <property type="match status" value="1"/>
</dbReference>
<comment type="caution">
    <text evidence="6">The sequence shown here is derived from an EMBL/GenBank/DDBJ whole genome shotgun (WGS) entry which is preliminary data.</text>
</comment>
<organism evidence="6 7">
    <name type="scientific">Evansella vedderi</name>
    <dbReference type="NCBI Taxonomy" id="38282"/>
    <lineage>
        <taxon>Bacteria</taxon>
        <taxon>Bacillati</taxon>
        <taxon>Bacillota</taxon>
        <taxon>Bacilli</taxon>
        <taxon>Bacillales</taxon>
        <taxon>Bacillaceae</taxon>
        <taxon>Evansella</taxon>
    </lineage>
</organism>